<evidence type="ECO:0000256" key="4">
    <source>
        <dbReference type="ARBA" id="ARBA00011990"/>
    </source>
</evidence>
<dbReference type="KEGG" id="pmf:P9303_01181"/>
<gene>
    <name evidence="10" type="primary">rfbB</name>
    <name evidence="10" type="ordered locus">P9303_01181</name>
</gene>
<dbReference type="GO" id="GO:0009225">
    <property type="term" value="P:nucleotide-sugar metabolic process"/>
    <property type="evidence" value="ECO:0007669"/>
    <property type="project" value="InterPro"/>
</dbReference>
<dbReference type="Proteomes" id="UP000002274">
    <property type="component" value="Chromosome"/>
</dbReference>
<dbReference type="CDD" id="cd05246">
    <property type="entry name" value="dTDP_GD_SDR_e"/>
    <property type="match status" value="1"/>
</dbReference>
<evidence type="ECO:0000313" key="11">
    <source>
        <dbReference type="Proteomes" id="UP000002274"/>
    </source>
</evidence>
<dbReference type="STRING" id="59922.P9303_01181"/>
<evidence type="ECO:0000256" key="6">
    <source>
        <dbReference type="ARBA" id="ARBA00023027"/>
    </source>
</evidence>
<feature type="domain" description="NAD(P)-binding" evidence="9">
    <location>
        <begin position="13"/>
        <end position="334"/>
    </location>
</feature>
<comment type="catalytic activity">
    <reaction evidence="1 8">
        <text>dTDP-alpha-D-glucose = dTDP-4-dehydro-6-deoxy-alpha-D-glucose + H2O</text>
        <dbReference type="Rhea" id="RHEA:17221"/>
        <dbReference type="ChEBI" id="CHEBI:15377"/>
        <dbReference type="ChEBI" id="CHEBI:57477"/>
        <dbReference type="ChEBI" id="CHEBI:57649"/>
        <dbReference type="EC" id="4.2.1.46"/>
    </reaction>
</comment>
<dbReference type="RefSeq" id="WP_011824804.1">
    <property type="nucleotide sequence ID" value="NC_008820.1"/>
</dbReference>
<evidence type="ECO:0000256" key="2">
    <source>
        <dbReference type="ARBA" id="ARBA00001911"/>
    </source>
</evidence>
<comment type="cofactor">
    <cofactor evidence="2 8">
        <name>NAD(+)</name>
        <dbReference type="ChEBI" id="CHEBI:57540"/>
    </cofactor>
</comment>
<reference evidence="10 11" key="1">
    <citation type="journal article" date="2007" name="PLoS Genet.">
        <title>Patterns and implications of gene gain and loss in the evolution of Prochlorococcus.</title>
        <authorList>
            <person name="Kettler G.C."/>
            <person name="Martiny A.C."/>
            <person name="Huang K."/>
            <person name="Zucker J."/>
            <person name="Coleman M.L."/>
            <person name="Rodrigue S."/>
            <person name="Chen F."/>
            <person name="Lapidus A."/>
            <person name="Ferriera S."/>
            <person name="Johnson J."/>
            <person name="Steglich C."/>
            <person name="Church G.M."/>
            <person name="Richardson P."/>
            <person name="Chisholm S.W."/>
        </authorList>
    </citation>
    <scope>NUCLEOTIDE SEQUENCE [LARGE SCALE GENOMIC DNA]</scope>
    <source>
        <strain evidence="10 11">MIT 9303</strain>
    </source>
</reference>
<dbReference type="Pfam" id="PF16363">
    <property type="entry name" value="GDP_Man_Dehyd"/>
    <property type="match status" value="1"/>
</dbReference>
<name>A2C5W3_PROM3</name>
<evidence type="ECO:0000256" key="5">
    <source>
        <dbReference type="ARBA" id="ARBA00016977"/>
    </source>
</evidence>
<dbReference type="BioCyc" id="PMAR59922:G1G80-114-MONOMER"/>
<dbReference type="InterPro" id="IPR005888">
    <property type="entry name" value="dTDP_Gluc_deHydtase"/>
</dbReference>
<proteinExistence type="inferred from homology"/>
<evidence type="ECO:0000256" key="7">
    <source>
        <dbReference type="ARBA" id="ARBA00023239"/>
    </source>
</evidence>
<dbReference type="Gene3D" id="3.40.50.720">
    <property type="entry name" value="NAD(P)-binding Rossmann-like Domain"/>
    <property type="match status" value="1"/>
</dbReference>
<dbReference type="SUPFAM" id="SSF51735">
    <property type="entry name" value="NAD(P)-binding Rossmann-fold domains"/>
    <property type="match status" value="1"/>
</dbReference>
<dbReference type="PANTHER" id="PTHR43000">
    <property type="entry name" value="DTDP-D-GLUCOSE 4,6-DEHYDRATASE-RELATED"/>
    <property type="match status" value="1"/>
</dbReference>
<dbReference type="InterPro" id="IPR016040">
    <property type="entry name" value="NAD(P)-bd_dom"/>
</dbReference>
<dbReference type="InterPro" id="IPR036291">
    <property type="entry name" value="NAD(P)-bd_dom_sf"/>
</dbReference>
<dbReference type="Gene3D" id="3.90.25.10">
    <property type="entry name" value="UDP-galactose 4-epimerase, domain 1"/>
    <property type="match status" value="1"/>
</dbReference>
<evidence type="ECO:0000256" key="3">
    <source>
        <dbReference type="ARBA" id="ARBA00008178"/>
    </source>
</evidence>
<evidence type="ECO:0000259" key="9">
    <source>
        <dbReference type="Pfam" id="PF16363"/>
    </source>
</evidence>
<evidence type="ECO:0000256" key="8">
    <source>
        <dbReference type="RuleBase" id="RU004473"/>
    </source>
</evidence>
<accession>A2C5W3</accession>
<dbReference type="GO" id="GO:0008460">
    <property type="term" value="F:dTDP-glucose 4,6-dehydratase activity"/>
    <property type="evidence" value="ECO:0007669"/>
    <property type="project" value="UniProtKB-EC"/>
</dbReference>
<keyword evidence="7 8" id="KW-0456">Lyase</keyword>
<dbReference type="EMBL" id="CP000554">
    <property type="protein sequence ID" value="ABM76873.1"/>
    <property type="molecule type" value="Genomic_DNA"/>
</dbReference>
<keyword evidence="10" id="KW-0413">Isomerase</keyword>
<organism evidence="10 11">
    <name type="scientific">Prochlorococcus marinus (strain MIT 9303)</name>
    <dbReference type="NCBI Taxonomy" id="59922"/>
    <lineage>
        <taxon>Bacteria</taxon>
        <taxon>Bacillati</taxon>
        <taxon>Cyanobacteriota</taxon>
        <taxon>Cyanophyceae</taxon>
        <taxon>Synechococcales</taxon>
        <taxon>Prochlorococcaceae</taxon>
        <taxon>Prochlorococcus</taxon>
    </lineage>
</organism>
<comment type="similarity">
    <text evidence="3 8">Belongs to the NAD(P)-dependent epimerase/dehydratase family. dTDP-glucose dehydratase subfamily.</text>
</comment>
<sequence>MSTEIPEYFSRVLVTGGAGFIGGALIKRLLKESNMIIFNLDKFSYASDHTSIYHTLDKLDKLASQRYKPLQVDLSDPLSTQAAVCEADPDLVFHLAAESHVDRSINNPRIFFESNVEGTFNLLESLRSHYAELSKERRARFRLLHISTDEVFGSLGDQGFFCETSPYQPRSPYSATKAASDHLVQAWIHTYGLPAIITNCTNNYGPYQFPEKLIPLVILKMINNEDIPIYGNGKNVRDWLFVEDHIDALLLVASNGLIGNRYCIGGTSERTNKQVVESISIIMDKLHPIGVPHIQKIKYVDDRPGHDLRYAMDINHIKTQLGWKPTFLFNVGLEITVKWYLDHLAWVKHVAKTSSYQGERLGLI</sequence>
<dbReference type="HOGENOM" id="CLU_007383_1_14_3"/>
<evidence type="ECO:0000313" key="10">
    <source>
        <dbReference type="EMBL" id="ABM76873.1"/>
    </source>
</evidence>
<dbReference type="AlphaFoldDB" id="A2C5W3"/>
<keyword evidence="6" id="KW-0520">NAD</keyword>
<protein>
    <recommendedName>
        <fullName evidence="5 8">dTDP-glucose 4,6-dehydratase</fullName>
        <ecNumber evidence="4 8">4.2.1.46</ecNumber>
    </recommendedName>
</protein>
<evidence type="ECO:0000256" key="1">
    <source>
        <dbReference type="ARBA" id="ARBA00001539"/>
    </source>
</evidence>
<dbReference type="GO" id="GO:0016853">
    <property type="term" value="F:isomerase activity"/>
    <property type="evidence" value="ECO:0007669"/>
    <property type="project" value="UniProtKB-KW"/>
</dbReference>
<dbReference type="EC" id="4.2.1.46" evidence="4 8"/>
<dbReference type="NCBIfam" id="TIGR01181">
    <property type="entry name" value="dTDP_gluc_dehyt"/>
    <property type="match status" value="1"/>
</dbReference>